<feature type="non-terminal residue" evidence="2">
    <location>
        <position position="138"/>
    </location>
</feature>
<accession>A0A1B6DJR5</accession>
<proteinExistence type="predicted"/>
<sequence length="138" mass="16135">GAKASIERKHNQLESEYFKARTALALAEKALHEGRGEMQEQKVEKYKTLALQYQKKLHNIEMIGQITGDSAKKVFELENSLQNSKRRMHKLKKQAKRDKEYKLHLEKEILEDQKRSKESDENNKQLAKIEDSGNRKSI</sequence>
<feature type="non-terminal residue" evidence="2">
    <location>
        <position position="1"/>
    </location>
</feature>
<protein>
    <recommendedName>
        <fullName evidence="3">DUF4201 domain-containing protein</fullName>
    </recommendedName>
</protein>
<gene>
    <name evidence="2" type="ORF">g.1840</name>
</gene>
<name>A0A1B6DJR5_9HEMI</name>
<organism evidence="2">
    <name type="scientific">Clastoptera arizonana</name>
    <name type="common">Arizona spittle bug</name>
    <dbReference type="NCBI Taxonomy" id="38151"/>
    <lineage>
        <taxon>Eukaryota</taxon>
        <taxon>Metazoa</taxon>
        <taxon>Ecdysozoa</taxon>
        <taxon>Arthropoda</taxon>
        <taxon>Hexapoda</taxon>
        <taxon>Insecta</taxon>
        <taxon>Pterygota</taxon>
        <taxon>Neoptera</taxon>
        <taxon>Paraneoptera</taxon>
        <taxon>Hemiptera</taxon>
        <taxon>Auchenorrhyncha</taxon>
        <taxon>Cercopoidea</taxon>
        <taxon>Clastopteridae</taxon>
        <taxon>Clastoptera</taxon>
    </lineage>
</organism>
<evidence type="ECO:0008006" key="3">
    <source>
        <dbReference type="Google" id="ProtNLM"/>
    </source>
</evidence>
<evidence type="ECO:0000313" key="2">
    <source>
        <dbReference type="EMBL" id="JAS25921.1"/>
    </source>
</evidence>
<feature type="region of interest" description="Disordered" evidence="1">
    <location>
        <begin position="108"/>
        <end position="138"/>
    </location>
</feature>
<dbReference type="AlphaFoldDB" id="A0A1B6DJR5"/>
<reference evidence="2" key="1">
    <citation type="submission" date="2015-12" db="EMBL/GenBank/DDBJ databases">
        <title>De novo transcriptome assembly of four potential Pierce s Disease insect vectors from Arizona vineyards.</title>
        <authorList>
            <person name="Tassone E.E."/>
        </authorList>
    </citation>
    <scope>NUCLEOTIDE SEQUENCE</scope>
</reference>
<evidence type="ECO:0000256" key="1">
    <source>
        <dbReference type="SAM" id="MobiDB-lite"/>
    </source>
</evidence>
<dbReference type="EMBL" id="GEDC01011377">
    <property type="protein sequence ID" value="JAS25921.1"/>
    <property type="molecule type" value="Transcribed_RNA"/>
</dbReference>